<dbReference type="PANTHER" id="PTHR12215">
    <property type="entry name" value="PHOSPHOPANTETHEINE TRANSFERASE"/>
    <property type="match status" value="1"/>
</dbReference>
<dbReference type="InterPro" id="IPR037143">
    <property type="entry name" value="4-PPantetheinyl_Trfase_dom_sf"/>
</dbReference>
<evidence type="ECO:0000313" key="5">
    <source>
        <dbReference type="Proteomes" id="UP000177515"/>
    </source>
</evidence>
<evidence type="ECO:0000256" key="1">
    <source>
        <dbReference type="ARBA" id="ARBA00010990"/>
    </source>
</evidence>
<organism evidence="4 5">
    <name type="scientific">Cupriavidus malaysiensis</name>
    <dbReference type="NCBI Taxonomy" id="367825"/>
    <lineage>
        <taxon>Bacteria</taxon>
        <taxon>Pseudomonadati</taxon>
        <taxon>Pseudomonadota</taxon>
        <taxon>Betaproteobacteria</taxon>
        <taxon>Burkholderiales</taxon>
        <taxon>Burkholderiaceae</taxon>
        <taxon>Cupriavidus</taxon>
    </lineage>
</organism>
<comment type="similarity">
    <text evidence="1">Belongs to the P-Pant transferase superfamily. Gsp/Sfp/HetI/AcpT family.</text>
</comment>
<dbReference type="InterPro" id="IPR008278">
    <property type="entry name" value="4-PPantetheinyl_Trfase_dom"/>
</dbReference>
<gene>
    <name evidence="4" type="ORF">BKK80_29335</name>
</gene>
<evidence type="ECO:0000256" key="2">
    <source>
        <dbReference type="ARBA" id="ARBA00022679"/>
    </source>
</evidence>
<keyword evidence="5" id="KW-1185">Reference proteome</keyword>
<sequence length="254" mass="26162">MRGQVSGQVSGQAPASTPAALRVTVLTDTVDGLMRALPPPAGWLSPAELVRFAALSAGRRRAQFVAGRWLARQALARAMGGGWGDWTLSAGGEGPPLASGPYPAWISLSHSADRVACAVAATPVGLDLEAIRPRRGLAALAEATSSAAERAALPDLVRAEADEPARLLAFLHAWTLKEAWLKRNGGNLFAAMLGREATLRAVSAAQADACTWVAHGAVFALSSGGPVQVDGAAARTLRHWCQQPPAGAQDGGGN</sequence>
<keyword evidence="2" id="KW-0808">Transferase</keyword>
<dbReference type="PANTHER" id="PTHR12215:SF10">
    <property type="entry name" value="L-AMINOADIPATE-SEMIALDEHYDE DEHYDROGENASE-PHOSPHOPANTETHEINYL TRANSFERASE"/>
    <property type="match status" value="1"/>
</dbReference>
<dbReference type="Pfam" id="PF01648">
    <property type="entry name" value="ACPS"/>
    <property type="match status" value="1"/>
</dbReference>
<dbReference type="SUPFAM" id="SSF56214">
    <property type="entry name" value="4'-phosphopantetheinyl transferase"/>
    <property type="match status" value="2"/>
</dbReference>
<dbReference type="Gene3D" id="3.90.470.20">
    <property type="entry name" value="4'-phosphopantetheinyl transferase domain"/>
    <property type="match status" value="1"/>
</dbReference>
<dbReference type="EMBL" id="CP017755">
    <property type="protein sequence ID" value="AOZ09805.1"/>
    <property type="molecule type" value="Genomic_DNA"/>
</dbReference>
<reference evidence="4 5" key="1">
    <citation type="submission" date="2016-10" db="EMBL/GenBank/DDBJ databases">
        <title>Complete genome sequences of three Cupriavidus strains isolated from various Malaysian environments.</title>
        <authorList>
            <person name="Abdullah A.A.-A."/>
            <person name="Shafie N.A.H."/>
            <person name="Lau N.S."/>
        </authorList>
    </citation>
    <scope>NUCLEOTIDE SEQUENCE [LARGE SCALE GENOMIC DNA]</scope>
    <source>
        <strain evidence="4 5">USMAA1020</strain>
    </source>
</reference>
<evidence type="ECO:0000313" key="4">
    <source>
        <dbReference type="EMBL" id="AOZ09805.1"/>
    </source>
</evidence>
<evidence type="ECO:0000259" key="3">
    <source>
        <dbReference type="Pfam" id="PF01648"/>
    </source>
</evidence>
<accession>A0A1D9ICU4</accession>
<dbReference type="Proteomes" id="UP000177515">
    <property type="component" value="Chromosome 2"/>
</dbReference>
<feature type="domain" description="4'-phosphopantetheinyl transferase" evidence="3">
    <location>
        <begin position="123"/>
        <end position="191"/>
    </location>
</feature>
<dbReference type="InterPro" id="IPR050559">
    <property type="entry name" value="P-Pant_transferase_sf"/>
</dbReference>
<protein>
    <recommendedName>
        <fullName evidence="3">4'-phosphopantetheinyl transferase domain-containing protein</fullName>
    </recommendedName>
</protein>
<name>A0A1D9ICU4_9BURK</name>
<proteinExistence type="inferred from homology"/>